<name>A0A9K3E0S5_HELAN</name>
<dbReference type="PANTHER" id="PTHR31099:SF41">
    <property type="entry name" value="TRANSPOSASE (PUTATIVE), GYPSY TYPE-RELATED"/>
    <property type="match status" value="1"/>
</dbReference>
<sequence>MGARKDQPVSYSRLTQEEVDAFCTQWGIDPKFNPVTPGLDKSIDQCPVGSIALYCRHFEFSNLRHPFSVFVLNVLEYYRVSFGQLHPQGLARVLHFEVVCRAVEYDLSLLSFRRFFRLAKNGDWFTFETSQVDACLISSMVTTLGSWKDRFFWVFESIVPFKMVWRHPVVVLNELEPSESELDSWFLKSIRACPSRLRPFPEHLLVLMGISKLWDKPDRDPVLMRGGQVMSALDFIRSDDTSDVMFTDAKATEGEDAGVRGTEHRFEGSTYVNVPNVKGFTKIPDDLEDGVEGKKKELPLVVGLKGSGKVSEGSANVNPGEIYVSGWKAMVGDSFKSSSICEDVLTHFSPPALRDSCSSMDDDQMISKMILGACLPEGISRFRKRMQEYEAFSKKRDGMKATMATLNKESESFAEKEKAWVMKVGELTQKHEVEVNLLKEHIEALSAREKASSKEKEGLEASLAQVTKDNKWLIEHGFQQVVTYLLHSFEFNRTLDDVYTKLLVHGRHQGYTVDYEACEVGTPKDKSSFYQPKALKVFKDSVLKMEHLTYPYVSEVSKCFGKPLYVLKELKPCGLNEVVCAKVLKSLSKKCPCSGDNQETFFEGGDGSKGSSLEASEAAGAGGRKKKKAKRP</sequence>
<evidence type="ECO:0000259" key="2">
    <source>
        <dbReference type="Pfam" id="PF04195"/>
    </source>
</evidence>
<dbReference type="Pfam" id="PF04195">
    <property type="entry name" value="Transposase_28"/>
    <property type="match status" value="1"/>
</dbReference>
<reference evidence="3" key="2">
    <citation type="submission" date="2020-06" db="EMBL/GenBank/DDBJ databases">
        <title>Helianthus annuus Genome sequencing and assembly Release 2.</title>
        <authorList>
            <person name="Gouzy J."/>
            <person name="Langlade N."/>
            <person name="Munos S."/>
        </authorList>
    </citation>
    <scope>NUCLEOTIDE SEQUENCE</scope>
    <source>
        <tissue evidence="3">Leaves</tissue>
    </source>
</reference>
<organism evidence="3 4">
    <name type="scientific">Helianthus annuus</name>
    <name type="common">Common sunflower</name>
    <dbReference type="NCBI Taxonomy" id="4232"/>
    <lineage>
        <taxon>Eukaryota</taxon>
        <taxon>Viridiplantae</taxon>
        <taxon>Streptophyta</taxon>
        <taxon>Embryophyta</taxon>
        <taxon>Tracheophyta</taxon>
        <taxon>Spermatophyta</taxon>
        <taxon>Magnoliopsida</taxon>
        <taxon>eudicotyledons</taxon>
        <taxon>Gunneridae</taxon>
        <taxon>Pentapetalae</taxon>
        <taxon>asterids</taxon>
        <taxon>campanulids</taxon>
        <taxon>Asterales</taxon>
        <taxon>Asteraceae</taxon>
        <taxon>Asteroideae</taxon>
        <taxon>Heliantheae alliance</taxon>
        <taxon>Heliantheae</taxon>
        <taxon>Helianthus</taxon>
    </lineage>
</organism>
<dbReference type="InterPro" id="IPR007321">
    <property type="entry name" value="Transposase_28"/>
</dbReference>
<keyword evidence="4" id="KW-1185">Reference proteome</keyword>
<reference evidence="3" key="1">
    <citation type="journal article" date="2017" name="Nature">
        <title>The sunflower genome provides insights into oil metabolism, flowering and Asterid evolution.</title>
        <authorList>
            <person name="Badouin H."/>
            <person name="Gouzy J."/>
            <person name="Grassa C.J."/>
            <person name="Murat F."/>
            <person name="Staton S.E."/>
            <person name="Cottret L."/>
            <person name="Lelandais-Briere C."/>
            <person name="Owens G.L."/>
            <person name="Carrere S."/>
            <person name="Mayjonade B."/>
            <person name="Legrand L."/>
            <person name="Gill N."/>
            <person name="Kane N.C."/>
            <person name="Bowers J.E."/>
            <person name="Hubner S."/>
            <person name="Bellec A."/>
            <person name="Berard A."/>
            <person name="Berges H."/>
            <person name="Blanchet N."/>
            <person name="Boniface M.C."/>
            <person name="Brunel D."/>
            <person name="Catrice O."/>
            <person name="Chaidir N."/>
            <person name="Claudel C."/>
            <person name="Donnadieu C."/>
            <person name="Faraut T."/>
            <person name="Fievet G."/>
            <person name="Helmstetter N."/>
            <person name="King M."/>
            <person name="Knapp S.J."/>
            <person name="Lai Z."/>
            <person name="Le Paslier M.C."/>
            <person name="Lippi Y."/>
            <person name="Lorenzon L."/>
            <person name="Mandel J.R."/>
            <person name="Marage G."/>
            <person name="Marchand G."/>
            <person name="Marquand E."/>
            <person name="Bret-Mestries E."/>
            <person name="Morien E."/>
            <person name="Nambeesan S."/>
            <person name="Nguyen T."/>
            <person name="Pegot-Espagnet P."/>
            <person name="Pouilly N."/>
            <person name="Raftis F."/>
            <person name="Sallet E."/>
            <person name="Schiex T."/>
            <person name="Thomas J."/>
            <person name="Vandecasteele C."/>
            <person name="Vares D."/>
            <person name="Vear F."/>
            <person name="Vautrin S."/>
            <person name="Crespi M."/>
            <person name="Mangin B."/>
            <person name="Burke J.M."/>
            <person name="Salse J."/>
            <person name="Munos S."/>
            <person name="Vincourt P."/>
            <person name="Rieseberg L.H."/>
            <person name="Langlade N.B."/>
        </authorList>
    </citation>
    <scope>NUCLEOTIDE SEQUENCE</scope>
    <source>
        <tissue evidence="3">Leaves</tissue>
    </source>
</reference>
<feature type="compositionally biased region" description="Low complexity" evidence="1">
    <location>
        <begin position="609"/>
        <end position="619"/>
    </location>
</feature>
<dbReference type="Gramene" id="mRNA:HanXRQr2_Chr15g0697831">
    <property type="protein sequence ID" value="mRNA:HanXRQr2_Chr15g0697831"/>
    <property type="gene ID" value="HanXRQr2_Chr15g0697831"/>
</dbReference>
<dbReference type="EMBL" id="MNCJ02000330">
    <property type="protein sequence ID" value="KAF5764941.1"/>
    <property type="molecule type" value="Genomic_DNA"/>
</dbReference>
<protein>
    <recommendedName>
        <fullName evidence="2">Transposase (putative) gypsy type domain-containing protein</fullName>
    </recommendedName>
</protein>
<evidence type="ECO:0000313" key="3">
    <source>
        <dbReference type="EMBL" id="KAF5764941.1"/>
    </source>
</evidence>
<accession>A0A9K3E0S5</accession>
<feature type="region of interest" description="Disordered" evidence="1">
    <location>
        <begin position="602"/>
        <end position="632"/>
    </location>
</feature>
<evidence type="ECO:0000313" key="4">
    <source>
        <dbReference type="Proteomes" id="UP000215914"/>
    </source>
</evidence>
<evidence type="ECO:0000256" key="1">
    <source>
        <dbReference type="SAM" id="MobiDB-lite"/>
    </source>
</evidence>
<dbReference type="PANTHER" id="PTHR31099">
    <property type="entry name" value="OS06G0165300 PROTEIN"/>
    <property type="match status" value="1"/>
</dbReference>
<feature type="domain" description="Transposase (putative) gypsy type" evidence="2">
    <location>
        <begin position="60"/>
        <end position="118"/>
    </location>
</feature>
<dbReference type="Proteomes" id="UP000215914">
    <property type="component" value="Unassembled WGS sequence"/>
</dbReference>
<dbReference type="AlphaFoldDB" id="A0A9K3E0S5"/>
<proteinExistence type="predicted"/>
<gene>
    <name evidence="3" type="ORF">HanXRQr2_Chr15g0697831</name>
</gene>
<feature type="compositionally biased region" description="Basic residues" evidence="1">
    <location>
        <begin position="623"/>
        <end position="632"/>
    </location>
</feature>
<comment type="caution">
    <text evidence="3">The sequence shown here is derived from an EMBL/GenBank/DDBJ whole genome shotgun (WGS) entry which is preliminary data.</text>
</comment>